<dbReference type="EMBL" id="JAUEDM010000003">
    <property type="protein sequence ID" value="KAK3321929.1"/>
    <property type="molecule type" value="Genomic_DNA"/>
</dbReference>
<dbReference type="Proteomes" id="UP001283341">
    <property type="component" value="Unassembled WGS sequence"/>
</dbReference>
<sequence>MRRFLKAVSNELNQVGGQLQQQAGGGFGNYGPPQPPPPGSGFGGFGFPQPAAAPASAVPCPRKQPQIGFTDWIGLPDPRFGAFNVCPSCYNSVIRPTPYANAFVTKAAPPNVPIRCDMSRYWVKMAGLVLMTMNQDGRYDISLLARVAGVNGGECPNAQLTSEMQPLAVVAQPPWGWYTIIGNPIPGWTVCASCVWHIQTCLPAIANGFAPVQLPGQASCALVPSDHYDDARTAEMLRYVATCAVASAQLGRVEMSQLVSWLRQNPPRQRGGAVGHPSSSSMGGYQQQQQPQSNGLCPRNHPSTTLRCHTMQGLFDFTVCEQCYADVIRPDTDQGVALARQFEPNPAAIPSGFTCQLYSDRMRRVWREATSTGDVQYLRQKVSERRAKERELQMKTTQLQQQAAQLRQQAEVQQHLAANAMRVSANAASTNSMLAGVGVIHQVDAFHYTVPNGVPDFSQTTQLNNQATMLKVQAAQAECQIAMAEEEWKRYWE</sequence>
<feature type="region of interest" description="Disordered" evidence="1">
    <location>
        <begin position="266"/>
        <end position="298"/>
    </location>
</feature>
<comment type="caution">
    <text evidence="2">The sequence shown here is derived from an EMBL/GenBank/DDBJ whole genome shotgun (WGS) entry which is preliminary data.</text>
</comment>
<gene>
    <name evidence="2" type="ORF">B0H66DRAFT_183454</name>
</gene>
<protein>
    <submittedName>
        <fullName evidence="2">Uncharacterized protein</fullName>
    </submittedName>
</protein>
<keyword evidence="3" id="KW-1185">Reference proteome</keyword>
<reference evidence="2" key="2">
    <citation type="submission" date="2023-06" db="EMBL/GenBank/DDBJ databases">
        <authorList>
            <consortium name="Lawrence Berkeley National Laboratory"/>
            <person name="Haridas S."/>
            <person name="Hensen N."/>
            <person name="Bonometti L."/>
            <person name="Westerberg I."/>
            <person name="Brannstrom I.O."/>
            <person name="Guillou S."/>
            <person name="Cros-Aarteil S."/>
            <person name="Calhoun S."/>
            <person name="Kuo A."/>
            <person name="Mondo S."/>
            <person name="Pangilinan J."/>
            <person name="Riley R."/>
            <person name="Labutti K."/>
            <person name="Andreopoulos B."/>
            <person name="Lipzen A."/>
            <person name="Chen C."/>
            <person name="Yanf M."/>
            <person name="Daum C."/>
            <person name="Ng V."/>
            <person name="Clum A."/>
            <person name="Steindorff A."/>
            <person name="Ohm R."/>
            <person name="Martin F."/>
            <person name="Silar P."/>
            <person name="Natvig D."/>
            <person name="Lalanne C."/>
            <person name="Gautier V."/>
            <person name="Ament-Velasquez S.L."/>
            <person name="Kruys A."/>
            <person name="Hutchinson M.I."/>
            <person name="Powell A.J."/>
            <person name="Barry K."/>
            <person name="Miller A.N."/>
            <person name="Grigoriev I.V."/>
            <person name="Debuchy R."/>
            <person name="Gladieux P."/>
            <person name="Thoren M.H."/>
            <person name="Johannesson H."/>
        </authorList>
    </citation>
    <scope>NUCLEOTIDE SEQUENCE</scope>
    <source>
        <strain evidence="2">CBS 118394</strain>
    </source>
</reference>
<name>A0AAE0IBL9_9PEZI</name>
<proteinExistence type="predicted"/>
<evidence type="ECO:0000256" key="1">
    <source>
        <dbReference type="SAM" id="MobiDB-lite"/>
    </source>
</evidence>
<accession>A0AAE0IBL9</accession>
<organism evidence="2 3">
    <name type="scientific">Apodospora peruviana</name>
    <dbReference type="NCBI Taxonomy" id="516989"/>
    <lineage>
        <taxon>Eukaryota</taxon>
        <taxon>Fungi</taxon>
        <taxon>Dikarya</taxon>
        <taxon>Ascomycota</taxon>
        <taxon>Pezizomycotina</taxon>
        <taxon>Sordariomycetes</taxon>
        <taxon>Sordariomycetidae</taxon>
        <taxon>Sordariales</taxon>
        <taxon>Lasiosphaeriaceae</taxon>
        <taxon>Apodospora</taxon>
    </lineage>
</organism>
<evidence type="ECO:0000313" key="3">
    <source>
        <dbReference type="Proteomes" id="UP001283341"/>
    </source>
</evidence>
<dbReference type="AlphaFoldDB" id="A0AAE0IBL9"/>
<feature type="region of interest" description="Disordered" evidence="1">
    <location>
        <begin position="22"/>
        <end position="46"/>
    </location>
</feature>
<feature type="compositionally biased region" description="Low complexity" evidence="1">
    <location>
        <begin position="277"/>
        <end position="293"/>
    </location>
</feature>
<reference evidence="2" key="1">
    <citation type="journal article" date="2023" name="Mol. Phylogenet. Evol.">
        <title>Genome-scale phylogeny and comparative genomics of the fungal order Sordariales.</title>
        <authorList>
            <person name="Hensen N."/>
            <person name="Bonometti L."/>
            <person name="Westerberg I."/>
            <person name="Brannstrom I.O."/>
            <person name="Guillou S."/>
            <person name="Cros-Aarteil S."/>
            <person name="Calhoun S."/>
            <person name="Haridas S."/>
            <person name="Kuo A."/>
            <person name="Mondo S."/>
            <person name="Pangilinan J."/>
            <person name="Riley R."/>
            <person name="LaButti K."/>
            <person name="Andreopoulos B."/>
            <person name="Lipzen A."/>
            <person name="Chen C."/>
            <person name="Yan M."/>
            <person name="Daum C."/>
            <person name="Ng V."/>
            <person name="Clum A."/>
            <person name="Steindorff A."/>
            <person name="Ohm R.A."/>
            <person name="Martin F."/>
            <person name="Silar P."/>
            <person name="Natvig D.O."/>
            <person name="Lalanne C."/>
            <person name="Gautier V."/>
            <person name="Ament-Velasquez S.L."/>
            <person name="Kruys A."/>
            <person name="Hutchinson M.I."/>
            <person name="Powell A.J."/>
            <person name="Barry K."/>
            <person name="Miller A.N."/>
            <person name="Grigoriev I.V."/>
            <person name="Debuchy R."/>
            <person name="Gladieux P."/>
            <person name="Hiltunen Thoren M."/>
            <person name="Johannesson H."/>
        </authorList>
    </citation>
    <scope>NUCLEOTIDE SEQUENCE</scope>
    <source>
        <strain evidence="2">CBS 118394</strain>
    </source>
</reference>
<evidence type="ECO:0000313" key="2">
    <source>
        <dbReference type="EMBL" id="KAK3321929.1"/>
    </source>
</evidence>